<sequence length="134" mass="15215">MIKKITGYYSILLGICIIGLWIMLLTTDTVPELETEPITIYFHLIAEVLMGILLCISGIGLFRKQSWGNLMFILSNGLVIYSVINSSGYYGNMDEWAMVMMFMGILVLSITFTAIIIKEVYRELATQDESRKEI</sequence>
<dbReference type="InterPro" id="IPR058371">
    <property type="entry name" value="DUF8058"/>
</dbReference>
<feature type="transmembrane region" description="Helical" evidence="1">
    <location>
        <begin position="7"/>
        <end position="26"/>
    </location>
</feature>
<evidence type="ECO:0000313" key="3">
    <source>
        <dbReference type="EMBL" id="SET18132.1"/>
    </source>
</evidence>
<dbReference type="Pfam" id="PF26247">
    <property type="entry name" value="DUF8058"/>
    <property type="match status" value="1"/>
</dbReference>
<reference evidence="3 4" key="1">
    <citation type="submission" date="2016-10" db="EMBL/GenBank/DDBJ databases">
        <authorList>
            <person name="de Groot N.N."/>
        </authorList>
    </citation>
    <scope>NUCLEOTIDE SEQUENCE [LARGE SCALE GENOMIC DNA]</scope>
    <source>
        <strain evidence="3 4">DSM 18979</strain>
    </source>
</reference>
<dbReference type="STRING" id="426128.SAMN05660297_01634"/>
<feature type="transmembrane region" description="Helical" evidence="1">
    <location>
        <begin position="38"/>
        <end position="62"/>
    </location>
</feature>
<keyword evidence="1" id="KW-0472">Membrane</keyword>
<dbReference type="OrthoDB" id="2087055at2"/>
<evidence type="ECO:0000259" key="2">
    <source>
        <dbReference type="Pfam" id="PF26247"/>
    </source>
</evidence>
<keyword evidence="4" id="KW-1185">Reference proteome</keyword>
<feature type="transmembrane region" description="Helical" evidence="1">
    <location>
        <begin position="96"/>
        <end position="117"/>
    </location>
</feature>
<dbReference type="Proteomes" id="UP000199568">
    <property type="component" value="Unassembled WGS sequence"/>
</dbReference>
<keyword evidence="1" id="KW-0812">Transmembrane</keyword>
<gene>
    <name evidence="3" type="ORF">SAMN05660297_01634</name>
</gene>
<keyword evidence="1" id="KW-1133">Transmembrane helix</keyword>
<name>A0A1I0CEW4_9FIRM</name>
<feature type="domain" description="DUF8058" evidence="2">
    <location>
        <begin position="2"/>
        <end position="127"/>
    </location>
</feature>
<protein>
    <recommendedName>
        <fullName evidence="2">DUF8058 domain-containing protein</fullName>
    </recommendedName>
</protein>
<proteinExistence type="predicted"/>
<organism evidence="3 4">
    <name type="scientific">Natronincola peptidivorans</name>
    <dbReference type="NCBI Taxonomy" id="426128"/>
    <lineage>
        <taxon>Bacteria</taxon>
        <taxon>Bacillati</taxon>
        <taxon>Bacillota</taxon>
        <taxon>Clostridia</taxon>
        <taxon>Peptostreptococcales</taxon>
        <taxon>Natronincolaceae</taxon>
        <taxon>Natronincola</taxon>
    </lineage>
</organism>
<evidence type="ECO:0000256" key="1">
    <source>
        <dbReference type="SAM" id="Phobius"/>
    </source>
</evidence>
<dbReference type="RefSeq" id="WP_090442036.1">
    <property type="nucleotide sequence ID" value="NZ_FOHU01000005.1"/>
</dbReference>
<dbReference type="AlphaFoldDB" id="A0A1I0CEW4"/>
<feature type="transmembrane region" description="Helical" evidence="1">
    <location>
        <begin position="69"/>
        <end position="90"/>
    </location>
</feature>
<accession>A0A1I0CEW4</accession>
<evidence type="ECO:0000313" key="4">
    <source>
        <dbReference type="Proteomes" id="UP000199568"/>
    </source>
</evidence>
<dbReference type="EMBL" id="FOHU01000005">
    <property type="protein sequence ID" value="SET18132.1"/>
    <property type="molecule type" value="Genomic_DNA"/>
</dbReference>